<comment type="caution">
    <text evidence="2">The sequence shown here is derived from an EMBL/GenBank/DDBJ whole genome shotgun (WGS) entry which is preliminary data.</text>
</comment>
<dbReference type="AlphaFoldDB" id="A0A0F9ZDC7"/>
<accession>A0A0F9ZDC7</accession>
<name>A0A0F9ZDC7_9BACT</name>
<proteinExistence type="predicted"/>
<protein>
    <submittedName>
        <fullName evidence="2">Uncharacterized protein</fullName>
    </submittedName>
</protein>
<evidence type="ECO:0000256" key="1">
    <source>
        <dbReference type="SAM" id="MobiDB-lite"/>
    </source>
</evidence>
<evidence type="ECO:0000313" key="2">
    <source>
        <dbReference type="EMBL" id="KKP36756.1"/>
    </source>
</evidence>
<evidence type="ECO:0000313" key="3">
    <source>
        <dbReference type="Proteomes" id="UP000034349"/>
    </source>
</evidence>
<reference evidence="2 3" key="1">
    <citation type="journal article" date="2015" name="Nature">
        <title>rRNA introns, odd ribosomes, and small enigmatic genomes across a large radiation of phyla.</title>
        <authorList>
            <person name="Brown C.T."/>
            <person name="Hug L.A."/>
            <person name="Thomas B.C."/>
            <person name="Sharon I."/>
            <person name="Castelle C.J."/>
            <person name="Singh A."/>
            <person name="Wilkins M.J."/>
            <person name="Williams K.H."/>
            <person name="Banfield J.F."/>
        </authorList>
    </citation>
    <scope>NUCLEOTIDE SEQUENCE [LARGE SCALE GENOMIC DNA]</scope>
</reference>
<gene>
    <name evidence="2" type="ORF">UR23_C0013G0002</name>
</gene>
<feature type="region of interest" description="Disordered" evidence="1">
    <location>
        <begin position="1"/>
        <end position="35"/>
    </location>
</feature>
<sequence>MLGFEDIRQRKKKIAPKSSTRPEVPRIISTEKSDKEKLTPSKELILLPNDSGVTQKIVGGDLQENIYMDFAEIQETPGNIAIESTSGEYTLVKVTNNGKRTFRIIKGNFSKSEGFQPIKAHGDQKIDIDDSDFFTKIDGQTTLCVFSDFQGATYTEGEQVRTETKGVYGALNNSALRSIKGDTPYNKPYVQSGHMSTVHDSLTDEQFDAIQTRNKYAVGMAVGFNEFGQIVIQGAGYLSRDDGGRSHNPSAFVLVLNRTPETERLTSFLLSADVDSKEKRWILGEIFETVDRNYPKKSRTNHFFDQENADLMIVDRTKLPRALLDASQIMNSGDLKDVPTFELTSLSEAVYAADDLNRQGLSGKVNVIFNGSNGAIDFSKLDPILIQQLVDGFGKGNLEEYRRDGRHCTTTDRFAEEPYSKEPIKPTILKIKNIDKNILVLLTSLRLPEVRTVSGDSHYFFDNEGLIYIPTAGSRFEVDFETNLQAGVIDQFQVRNIGFDVAITIPNRFRWSDKTNLIFKSSGNKVDGKKWSEHFSSIAASDFKGTVMVDQSAAQSSLGDTRLNLAKEVEPGFRVYIPDRSISQKFKNHNKKIHVMGPLKSGEGYEFIQASAFSF</sequence>
<dbReference type="Proteomes" id="UP000034349">
    <property type="component" value="Unassembled WGS sequence"/>
</dbReference>
<dbReference type="EMBL" id="LBOK01000013">
    <property type="protein sequence ID" value="KKP36756.1"/>
    <property type="molecule type" value="Genomic_DNA"/>
</dbReference>
<organism evidence="2 3">
    <name type="scientific">Candidatus Roizmanbacteria bacterium GW2011_GWA2_32_13</name>
    <dbReference type="NCBI Taxonomy" id="1618475"/>
    <lineage>
        <taxon>Bacteria</taxon>
        <taxon>Candidatus Roizmaniibacteriota</taxon>
    </lineage>
</organism>